<name>A0ABQ9H644_9NEOP</name>
<reference evidence="1 2" key="1">
    <citation type="submission" date="2023-02" db="EMBL/GenBank/DDBJ databases">
        <title>LHISI_Scaffold_Assembly.</title>
        <authorList>
            <person name="Stuart O.P."/>
            <person name="Cleave R."/>
            <person name="Magrath M.J.L."/>
            <person name="Mikheyev A.S."/>
        </authorList>
    </citation>
    <scope>NUCLEOTIDE SEQUENCE [LARGE SCALE GENOMIC DNA]</scope>
    <source>
        <strain evidence="1">Daus_M_001</strain>
        <tissue evidence="1">Leg muscle</tissue>
    </source>
</reference>
<organism evidence="1 2">
    <name type="scientific">Dryococelus australis</name>
    <dbReference type="NCBI Taxonomy" id="614101"/>
    <lineage>
        <taxon>Eukaryota</taxon>
        <taxon>Metazoa</taxon>
        <taxon>Ecdysozoa</taxon>
        <taxon>Arthropoda</taxon>
        <taxon>Hexapoda</taxon>
        <taxon>Insecta</taxon>
        <taxon>Pterygota</taxon>
        <taxon>Neoptera</taxon>
        <taxon>Polyneoptera</taxon>
        <taxon>Phasmatodea</taxon>
        <taxon>Verophasmatodea</taxon>
        <taxon>Anareolatae</taxon>
        <taxon>Phasmatidae</taxon>
        <taxon>Eurycanthinae</taxon>
        <taxon>Dryococelus</taxon>
    </lineage>
</organism>
<sequence length="139" mass="15416">MFSKGTSTLTPGTNNNAAWRLLSLPLHETHPPVIHLVVHLANGKQNDTNCIFFSFSFSIMIPSLKHLYIPKFLTTIRGTCPGRNGSAVFKGLLSKTGRCEGRRCTRPHIHCTIAAFRAIAYVCMLSTCGDRRVSRNSKQ</sequence>
<protein>
    <submittedName>
        <fullName evidence="1">Uncharacterized protein</fullName>
    </submittedName>
</protein>
<accession>A0ABQ9H644</accession>
<keyword evidence="2" id="KW-1185">Reference proteome</keyword>
<dbReference type="EMBL" id="JARBHB010000007">
    <property type="protein sequence ID" value="KAJ8879742.1"/>
    <property type="molecule type" value="Genomic_DNA"/>
</dbReference>
<evidence type="ECO:0000313" key="2">
    <source>
        <dbReference type="Proteomes" id="UP001159363"/>
    </source>
</evidence>
<dbReference type="Proteomes" id="UP001159363">
    <property type="component" value="Chromosome 6"/>
</dbReference>
<gene>
    <name evidence="1" type="ORF">PR048_020350</name>
</gene>
<evidence type="ECO:0000313" key="1">
    <source>
        <dbReference type="EMBL" id="KAJ8879742.1"/>
    </source>
</evidence>
<proteinExistence type="predicted"/>
<comment type="caution">
    <text evidence="1">The sequence shown here is derived from an EMBL/GenBank/DDBJ whole genome shotgun (WGS) entry which is preliminary data.</text>
</comment>